<comment type="caution">
    <text evidence="3">The sequence shown here is derived from an EMBL/GenBank/DDBJ whole genome shotgun (WGS) entry which is preliminary data.</text>
</comment>
<dbReference type="Proteomes" id="UP001190700">
    <property type="component" value="Unassembled WGS sequence"/>
</dbReference>
<dbReference type="AlphaFoldDB" id="A0AAE0KYF5"/>
<dbReference type="InterPro" id="IPR051608">
    <property type="entry name" value="RQC_Subunit_NEMF"/>
</dbReference>
<dbReference type="PANTHER" id="PTHR15239:SF6">
    <property type="entry name" value="RIBOSOME QUALITY CONTROL COMPLEX SUBUNIT NEMF"/>
    <property type="match status" value="1"/>
</dbReference>
<dbReference type="GO" id="GO:0043023">
    <property type="term" value="F:ribosomal large subunit binding"/>
    <property type="evidence" value="ECO:0007669"/>
    <property type="project" value="TreeGrafter"/>
</dbReference>
<dbReference type="InterPro" id="IPR008532">
    <property type="entry name" value="NFACT_RNA-bd"/>
</dbReference>
<dbReference type="PANTHER" id="PTHR15239">
    <property type="entry name" value="NUCLEAR EXPORT MEDIATOR FACTOR NEMF"/>
    <property type="match status" value="1"/>
</dbReference>
<proteinExistence type="predicted"/>
<keyword evidence="4" id="KW-1185">Reference proteome</keyword>
<feature type="domain" description="NFACT RNA-binding" evidence="2">
    <location>
        <begin position="240"/>
        <end position="338"/>
    </location>
</feature>
<evidence type="ECO:0000313" key="3">
    <source>
        <dbReference type="EMBL" id="KAK3265381.1"/>
    </source>
</evidence>
<feature type="region of interest" description="Disordered" evidence="1">
    <location>
        <begin position="210"/>
        <end position="239"/>
    </location>
</feature>
<organism evidence="3 4">
    <name type="scientific">Cymbomonas tetramitiformis</name>
    <dbReference type="NCBI Taxonomy" id="36881"/>
    <lineage>
        <taxon>Eukaryota</taxon>
        <taxon>Viridiplantae</taxon>
        <taxon>Chlorophyta</taxon>
        <taxon>Pyramimonadophyceae</taxon>
        <taxon>Pyramimonadales</taxon>
        <taxon>Pyramimonadaceae</taxon>
        <taxon>Cymbomonas</taxon>
    </lineage>
</organism>
<dbReference type="GO" id="GO:1990116">
    <property type="term" value="P:ribosome-associated ubiquitin-dependent protein catabolic process"/>
    <property type="evidence" value="ECO:0007669"/>
    <property type="project" value="TreeGrafter"/>
</dbReference>
<name>A0AAE0KYF5_9CHLO</name>
<dbReference type="GO" id="GO:0000049">
    <property type="term" value="F:tRNA binding"/>
    <property type="evidence" value="ECO:0007669"/>
    <property type="project" value="TreeGrafter"/>
</dbReference>
<dbReference type="GO" id="GO:1990112">
    <property type="term" value="C:RQC complex"/>
    <property type="evidence" value="ECO:0007669"/>
    <property type="project" value="TreeGrafter"/>
</dbReference>
<gene>
    <name evidence="3" type="ORF">CYMTET_25931</name>
</gene>
<reference evidence="3 4" key="1">
    <citation type="journal article" date="2015" name="Genome Biol. Evol.">
        <title>Comparative Genomics of a Bacterivorous Green Alga Reveals Evolutionary Causalities and Consequences of Phago-Mixotrophic Mode of Nutrition.</title>
        <authorList>
            <person name="Burns J.A."/>
            <person name="Paasch A."/>
            <person name="Narechania A."/>
            <person name="Kim E."/>
        </authorList>
    </citation>
    <scope>NUCLEOTIDE SEQUENCE [LARGE SCALE GENOMIC DNA]</scope>
    <source>
        <strain evidence="3 4">PLY_AMNH</strain>
    </source>
</reference>
<evidence type="ECO:0000256" key="1">
    <source>
        <dbReference type="SAM" id="MobiDB-lite"/>
    </source>
</evidence>
<dbReference type="Pfam" id="PF05670">
    <property type="entry name" value="NFACT-R_1"/>
    <property type="match status" value="1"/>
</dbReference>
<dbReference type="EMBL" id="LGRX02013954">
    <property type="protein sequence ID" value="KAK3265381.1"/>
    <property type="molecule type" value="Genomic_DNA"/>
</dbReference>
<dbReference type="GO" id="GO:0072344">
    <property type="term" value="P:rescue of stalled ribosome"/>
    <property type="evidence" value="ECO:0007669"/>
    <property type="project" value="TreeGrafter"/>
</dbReference>
<sequence length="373" mass="41954">MNRILFSSNPTGNLSYALGGKSWTPLRKYRQLCTQQYTCHFRVHEPGRDTHTNGQREKTTTPMSTHLNSKHYLTIYPSFPHKMDRCRSKHKVAFPRLQSHDFGVEADTGERKWNLKGLKQETSRQVYRQLKKAGKADERLQKARKQEGKVLAMADPPLAELEALANTDDLEDAVLKERQRLQRLNVLEAGLAEVKTLRDPALPELLELATSLGVDDSPPKRPPRGPKKVKQEPTGPRMPYYKFKSKDEIEIRVGRGASDNDKLSIMPEHRDNNDWWLHVSGCPGSHVVIRCTDSDMPSALPQTLKDAALLAAKNSKAAQSGQVAVSFTRCRNVSKPRGAKPGLVQLNGDVGVVKVNVRKEAARLERLEEAKFT</sequence>
<evidence type="ECO:0000259" key="2">
    <source>
        <dbReference type="Pfam" id="PF05670"/>
    </source>
</evidence>
<accession>A0AAE0KYF5</accession>
<protein>
    <recommendedName>
        <fullName evidence="2">NFACT RNA-binding domain-containing protein</fullName>
    </recommendedName>
</protein>
<evidence type="ECO:0000313" key="4">
    <source>
        <dbReference type="Proteomes" id="UP001190700"/>
    </source>
</evidence>